<dbReference type="RefSeq" id="WP_244724616.1">
    <property type="nucleotide sequence ID" value="NZ_CP095049.1"/>
</dbReference>
<sequence>MHNSKGYNPKDSPANGVYLPKDEATGIDHKFDQYHSGSHPQIIDDMRVSVGQTRTRFENGVITKTQARKEISALQKAERKRLSRRSGGSCTIMP</sequence>
<organism evidence="2 3">
    <name type="scientific">Hymenobacter cellulosivorans</name>
    <dbReference type="NCBI Taxonomy" id="2932249"/>
    <lineage>
        <taxon>Bacteria</taxon>
        <taxon>Pseudomonadati</taxon>
        <taxon>Bacteroidota</taxon>
        <taxon>Cytophagia</taxon>
        <taxon>Cytophagales</taxon>
        <taxon>Hymenobacteraceae</taxon>
        <taxon>Hymenobacter</taxon>
    </lineage>
</organism>
<proteinExistence type="predicted"/>
<evidence type="ECO:0000313" key="3">
    <source>
        <dbReference type="Proteomes" id="UP000831785"/>
    </source>
</evidence>
<dbReference type="EMBL" id="CP095049">
    <property type="protein sequence ID" value="UOQ55554.1"/>
    <property type="molecule type" value="Genomic_DNA"/>
</dbReference>
<gene>
    <name evidence="2" type="ORF">MUN80_12520</name>
</gene>
<keyword evidence="3" id="KW-1185">Reference proteome</keyword>
<accession>A0ABY4FFT4</accession>
<name>A0ABY4FFT4_9BACT</name>
<evidence type="ECO:0000313" key="2">
    <source>
        <dbReference type="EMBL" id="UOQ55554.1"/>
    </source>
</evidence>
<protein>
    <submittedName>
        <fullName evidence="2">AHH domain-containing protein</fullName>
    </submittedName>
</protein>
<reference evidence="2 3" key="1">
    <citation type="submission" date="2022-04" db="EMBL/GenBank/DDBJ databases">
        <title>Hymenobacter sp. isolated from the air.</title>
        <authorList>
            <person name="Won M."/>
            <person name="Lee C.-M."/>
            <person name="Woen H.-Y."/>
            <person name="Kwon S.-W."/>
        </authorList>
    </citation>
    <scope>NUCLEOTIDE SEQUENCE [LARGE SCALE GENOMIC DNA]</scope>
    <source>
        <strain evidence="3">5116 S-27</strain>
    </source>
</reference>
<dbReference type="Proteomes" id="UP000831785">
    <property type="component" value="Chromosome"/>
</dbReference>
<evidence type="ECO:0000256" key="1">
    <source>
        <dbReference type="SAM" id="MobiDB-lite"/>
    </source>
</evidence>
<feature type="region of interest" description="Disordered" evidence="1">
    <location>
        <begin position="1"/>
        <end position="21"/>
    </location>
</feature>